<evidence type="ECO:0000256" key="2">
    <source>
        <dbReference type="ARBA" id="ARBA00004477"/>
    </source>
</evidence>
<sequence length="1009" mass="113812">MDAMDSMDPLDMPEDLDFAGFDELLNKYNEKMPEVDTKLFTGDHILTEFDDPMSDPTLLDFPPLDLSLIEPDIQMSPPQDTVSHIIDTPVISPSAMLNPCPKAPPLIKPNRKVIQKPIQPNYIIEQNVNKKIRYIQKPGMHTLLPVKSVGQIHLPSDQMKQVFFNAPLNTSPTMVYTSTNGQPIILNNAAFVTTGIPVMIDSDMSSNNNIDVMSTKDEKPRSSHNVIERRYRTSINDKIMELKDMILGTEAKLNKSAILKKAIDYIKYLEMANEKLKDENKMFKLNISKKLDQSPSTLLQEEYNNPGSLTPPQSYISVSSPERSEGASSPEIVMSPHAILSNKSGKKGMADHSRLVLCVFMFVVVAFNPFGNLLPSSNTSNSESWAEKVDGRTILNVKTDSGMDDGTYQSYAFSLSIWALNILMMIISLTCLLISDPIIYSDSETYQEYLQMRKQAEDNLNKGNRKIAVLELSRCLEIFGRPILTSRKKLWASLIWQIIRQFLHQFKVVVLLKKWNNAAFKNVTNKHETLNTAKQLSEIYHLLHKLYLISEADWPIPNAHWGIGLYLGLSSINMAEAAGRQIISVETCVQLYSTIALNFKTITFKGAGFFTRYYLHKAQTQVLNYNRLPANLNWLTTDHGFRFFIDHNWTFTPTNATSSFTTLSDCNDPLSHLTRFFRENTLEKALQTLISPGTRQIVQAVGHTKQPTVTSDVLLYVQRIVESNLITMKPRIIGSSEVNVVEDEKVAWWGAIFAAGTYWILGEDKGIDLLDKHISNVPPSLLVDPLAQAVLAAYECRNKVQTMKPRILEHHCHEASKILSETLILLQTNKPQPIVIMTLLLACDWLLETRMLSWQEECKKMPAGYVNLDFLNLKSFQEDLTSLRKIAQFVPFATAKVFLYEATARLMAGASPTKTQQLFDRSLRNRSTRHFVICTKGKGEQSTVGLREHATALFMACKHLPMSLLSPPGIRAGMLSEAARTLEKIGDRKNLMQCYKLLKSITTNSSGTD</sequence>
<evidence type="ECO:0000256" key="7">
    <source>
        <dbReference type="ARBA" id="ARBA00023125"/>
    </source>
</evidence>
<evidence type="ECO:0000256" key="10">
    <source>
        <dbReference type="ARBA" id="ARBA00023242"/>
    </source>
</evidence>
<keyword evidence="3" id="KW-0812">Transmembrane</keyword>
<dbReference type="GO" id="GO:0005789">
    <property type="term" value="C:endoplasmic reticulum membrane"/>
    <property type="evidence" value="ECO:0007669"/>
    <property type="project" value="UniProtKB-SubCell"/>
</dbReference>
<gene>
    <name evidence="14" type="primary">SREBP</name>
</gene>
<evidence type="ECO:0000256" key="4">
    <source>
        <dbReference type="ARBA" id="ARBA00022824"/>
    </source>
</evidence>
<keyword evidence="11" id="KW-0175">Coiled coil</keyword>
<dbReference type="PANTHER" id="PTHR46062:SF1">
    <property type="entry name" value="LP12374P"/>
    <property type="match status" value="1"/>
</dbReference>
<dbReference type="GO" id="GO:0000978">
    <property type="term" value="F:RNA polymerase II cis-regulatory region sequence-specific DNA binding"/>
    <property type="evidence" value="ECO:0007669"/>
    <property type="project" value="TreeGrafter"/>
</dbReference>
<accession>A0A8F5FSU0</accession>
<evidence type="ECO:0000256" key="6">
    <source>
        <dbReference type="ARBA" id="ARBA00023015"/>
    </source>
</evidence>
<dbReference type="InterPro" id="IPR011598">
    <property type="entry name" value="bHLH_dom"/>
</dbReference>
<dbReference type="SUPFAM" id="SSF47459">
    <property type="entry name" value="HLH, helix-loop-helix DNA-binding domain"/>
    <property type="match status" value="1"/>
</dbReference>
<name>A0A8F5FSU0_MYZPE</name>
<evidence type="ECO:0000256" key="5">
    <source>
        <dbReference type="ARBA" id="ARBA00022989"/>
    </source>
</evidence>
<keyword evidence="8" id="KW-0472">Membrane</keyword>
<evidence type="ECO:0000256" key="8">
    <source>
        <dbReference type="ARBA" id="ARBA00023136"/>
    </source>
</evidence>
<proteinExistence type="evidence at transcript level"/>
<keyword evidence="9" id="KW-0804">Transcription</keyword>
<dbReference type="PANTHER" id="PTHR46062">
    <property type="entry name" value="STEROL REGULATORY ELEMENT-BINDING PROTEIN"/>
    <property type="match status" value="1"/>
</dbReference>
<comment type="subcellular location">
    <subcellularLocation>
        <location evidence="2">Endoplasmic reticulum membrane</location>
        <topology evidence="2">Multi-pass membrane protein</topology>
    </subcellularLocation>
    <subcellularLocation>
        <location evidence="1">Nucleus</location>
    </subcellularLocation>
</comment>
<reference evidence="14" key="1">
    <citation type="submission" date="2020-07" db="EMBL/GenBank/DDBJ databases">
        <authorList>
            <person name="Kim I.-Y."/>
        </authorList>
    </citation>
    <scope>NUCLEOTIDE SEQUENCE</scope>
</reference>
<dbReference type="SMART" id="SM00353">
    <property type="entry name" value="HLH"/>
    <property type="match status" value="1"/>
</dbReference>
<evidence type="ECO:0000256" key="9">
    <source>
        <dbReference type="ARBA" id="ARBA00023163"/>
    </source>
</evidence>
<feature type="region of interest" description="Disordered" evidence="12">
    <location>
        <begin position="303"/>
        <end position="329"/>
    </location>
</feature>
<evidence type="ECO:0000256" key="11">
    <source>
        <dbReference type="SAM" id="Coils"/>
    </source>
</evidence>
<keyword evidence="6" id="KW-0805">Transcription regulation</keyword>
<dbReference type="EMBL" id="MT811761">
    <property type="protein sequence ID" value="QXL99753.1"/>
    <property type="molecule type" value="mRNA"/>
</dbReference>
<dbReference type="PROSITE" id="PS50888">
    <property type="entry name" value="BHLH"/>
    <property type="match status" value="1"/>
</dbReference>
<organism evidence="14">
    <name type="scientific">Myzus persicae</name>
    <name type="common">Green peach aphid</name>
    <name type="synonym">Aphis persicae</name>
    <dbReference type="NCBI Taxonomy" id="13164"/>
    <lineage>
        <taxon>Eukaryota</taxon>
        <taxon>Metazoa</taxon>
        <taxon>Ecdysozoa</taxon>
        <taxon>Arthropoda</taxon>
        <taxon>Hexapoda</taxon>
        <taxon>Insecta</taxon>
        <taxon>Pterygota</taxon>
        <taxon>Neoptera</taxon>
        <taxon>Paraneoptera</taxon>
        <taxon>Hemiptera</taxon>
        <taxon>Sternorrhyncha</taxon>
        <taxon>Aphidomorpha</taxon>
        <taxon>Aphidoidea</taxon>
        <taxon>Aphididae</taxon>
        <taxon>Macrosiphini</taxon>
        <taxon>Myzus</taxon>
    </lineage>
</organism>
<dbReference type="AlphaFoldDB" id="A0A8F5FSU0"/>
<feature type="compositionally biased region" description="Polar residues" evidence="12">
    <location>
        <begin position="303"/>
        <end position="321"/>
    </location>
</feature>
<dbReference type="OrthoDB" id="2133190at2759"/>
<evidence type="ECO:0000256" key="3">
    <source>
        <dbReference type="ARBA" id="ARBA00022692"/>
    </source>
</evidence>
<feature type="coiled-coil region" evidence="11">
    <location>
        <begin position="446"/>
        <end position="473"/>
    </location>
</feature>
<dbReference type="Gene3D" id="4.10.280.10">
    <property type="entry name" value="Helix-loop-helix DNA-binding domain"/>
    <property type="match status" value="1"/>
</dbReference>
<feature type="domain" description="BHLH" evidence="13">
    <location>
        <begin position="219"/>
        <end position="269"/>
    </location>
</feature>
<protein>
    <submittedName>
        <fullName evidence="14">Sterol regulatory element-binding protein</fullName>
    </submittedName>
</protein>
<dbReference type="GO" id="GO:0005634">
    <property type="term" value="C:nucleus"/>
    <property type="evidence" value="ECO:0007669"/>
    <property type="project" value="UniProtKB-SubCell"/>
</dbReference>
<dbReference type="GO" id="GO:0000981">
    <property type="term" value="F:DNA-binding transcription factor activity, RNA polymerase II-specific"/>
    <property type="evidence" value="ECO:0007669"/>
    <property type="project" value="TreeGrafter"/>
</dbReference>
<keyword evidence="7" id="KW-0238">DNA-binding</keyword>
<keyword evidence="5" id="KW-1133">Transmembrane helix</keyword>
<dbReference type="GO" id="GO:0046983">
    <property type="term" value="F:protein dimerization activity"/>
    <property type="evidence" value="ECO:0007669"/>
    <property type="project" value="InterPro"/>
</dbReference>
<evidence type="ECO:0000313" key="14">
    <source>
        <dbReference type="EMBL" id="QXL99753.1"/>
    </source>
</evidence>
<dbReference type="InterPro" id="IPR036638">
    <property type="entry name" value="HLH_DNA-bd_sf"/>
</dbReference>
<keyword evidence="10" id="KW-0539">Nucleus</keyword>
<keyword evidence="4" id="KW-0256">Endoplasmic reticulum</keyword>
<evidence type="ECO:0000256" key="12">
    <source>
        <dbReference type="SAM" id="MobiDB-lite"/>
    </source>
</evidence>
<dbReference type="Pfam" id="PF00010">
    <property type="entry name" value="HLH"/>
    <property type="match status" value="1"/>
</dbReference>
<evidence type="ECO:0000256" key="1">
    <source>
        <dbReference type="ARBA" id="ARBA00004123"/>
    </source>
</evidence>
<evidence type="ECO:0000259" key="13">
    <source>
        <dbReference type="PROSITE" id="PS50888"/>
    </source>
</evidence>